<evidence type="ECO:0000313" key="2">
    <source>
        <dbReference type="EMBL" id="UQS84830.1"/>
    </source>
</evidence>
<dbReference type="EMBL" id="CP093362">
    <property type="protein sequence ID" value="UQS84830.1"/>
    <property type="molecule type" value="Genomic_DNA"/>
</dbReference>
<dbReference type="Proteomes" id="UP000831859">
    <property type="component" value="Chromosome"/>
</dbReference>
<reference evidence="2 3" key="1">
    <citation type="journal article" date="2022" name="Int. J. Syst. Evol. Microbiol.">
        <title>Apilactobacillus apisilvae sp. nov., Nicolia spurrieriana gen. nov. sp. nov., Bombilactobacillus folatiphilus sp. nov. and Bombilactobacillus thymidiniphilus sp. nov., four new lactic acid bacterial isolates from stingless bees Tetragonula carbonaria and Austroplebeia australis.</title>
        <authorList>
            <person name="Oliphant S.A."/>
            <person name="Watson-Haigh N.S."/>
            <person name="Sumby K.M."/>
            <person name="Gardner J."/>
            <person name="Groom S."/>
            <person name="Jiranek V."/>
        </authorList>
    </citation>
    <scope>NUCLEOTIDE SEQUENCE [LARGE SCALE GENOMIC DNA]</scope>
    <source>
        <strain evidence="2 3">SG5_A10</strain>
    </source>
</reference>
<dbReference type="Gene3D" id="1.10.357.10">
    <property type="entry name" value="Tetracycline Repressor, domain 2"/>
    <property type="match status" value="1"/>
</dbReference>
<keyword evidence="3" id="KW-1185">Reference proteome</keyword>
<evidence type="ECO:0000259" key="1">
    <source>
        <dbReference type="Pfam" id="PF14278"/>
    </source>
</evidence>
<accession>A0ABY4PGB8</accession>
<proteinExistence type="predicted"/>
<feature type="domain" description="Transcriptional regulator TetR C-terminal Firmicutes type" evidence="1">
    <location>
        <begin position="14"/>
        <end position="104"/>
    </location>
</feature>
<dbReference type="RefSeq" id="WP_249510813.1">
    <property type="nucleotide sequence ID" value="NZ_CP093362.1"/>
</dbReference>
<dbReference type="InterPro" id="IPR039532">
    <property type="entry name" value="TetR_C_Firmicutes"/>
</dbReference>
<evidence type="ECO:0000313" key="3">
    <source>
        <dbReference type="Proteomes" id="UP000831859"/>
    </source>
</evidence>
<name>A0ABY4PGB8_9LACO</name>
<dbReference type="Pfam" id="PF14278">
    <property type="entry name" value="TetR_C_8"/>
    <property type="match status" value="1"/>
</dbReference>
<organism evidence="2 3">
    <name type="scientific">Apilactobacillus apisilvae</name>
    <dbReference type="NCBI Taxonomy" id="2923364"/>
    <lineage>
        <taxon>Bacteria</taxon>
        <taxon>Bacillati</taxon>
        <taxon>Bacillota</taxon>
        <taxon>Bacilli</taxon>
        <taxon>Lactobacillales</taxon>
        <taxon>Lactobacillaceae</taxon>
        <taxon>Apilactobacillus</taxon>
    </lineage>
</organism>
<sequence>MFKIMVAVPTNDLFIINILRVINDNHDLLSLLLSEKGDFSFNYQLVELFKSIFTRSLNKSDKDLEKKKEKIFSFQIAVQAIGIITFWVHHFDEYTQQDIYEFITKDSLSDI</sequence>
<gene>
    <name evidence="2" type="ORF">MOO46_06175</name>
</gene>
<protein>
    <submittedName>
        <fullName evidence="2">TetR/AcrR family transcriptional regulator C-terminal domain-containing protein</fullName>
    </submittedName>
</protein>